<dbReference type="AlphaFoldDB" id="A0ABD2WTV4"/>
<dbReference type="GO" id="GO:0016791">
    <property type="term" value="F:phosphatase activity"/>
    <property type="evidence" value="ECO:0007669"/>
    <property type="project" value="UniProtKB-ARBA"/>
</dbReference>
<dbReference type="Gene3D" id="3.40.50.1240">
    <property type="entry name" value="Phosphoglycerate mutase-like"/>
    <property type="match status" value="1"/>
</dbReference>
<comment type="caution">
    <text evidence="3">The sequence shown here is derived from an EMBL/GenBank/DDBJ whole genome shotgun (WGS) entry which is preliminary data.</text>
</comment>
<dbReference type="PANTHER" id="PTHR11567">
    <property type="entry name" value="ACID PHOSPHATASE-RELATED"/>
    <property type="match status" value="1"/>
</dbReference>
<keyword evidence="2" id="KW-0732">Signal</keyword>
<dbReference type="PANTHER" id="PTHR11567:SF210">
    <property type="entry name" value="ACID PHOSPHATASE 5-RELATED"/>
    <property type="match status" value="1"/>
</dbReference>
<reference evidence="3 4" key="1">
    <citation type="journal article" date="2024" name="bioRxiv">
        <title>A reference genome for Trichogramma kaykai: A tiny desert-dwelling parasitoid wasp with competing sex-ratio distorters.</title>
        <authorList>
            <person name="Culotta J."/>
            <person name="Lindsey A.R."/>
        </authorList>
    </citation>
    <scope>NUCLEOTIDE SEQUENCE [LARGE SCALE GENOMIC DNA]</scope>
    <source>
        <strain evidence="3 4">KSX58</strain>
    </source>
</reference>
<dbReference type="Proteomes" id="UP001627154">
    <property type="component" value="Unassembled WGS sequence"/>
</dbReference>
<name>A0ABD2WTV4_9HYME</name>
<sequence length="389" mass="44590">MIAYAGLIPCLLLLIVCRGEKAPRLELLQVLFQNGDRTPTSEERYPTDPYDDDYWKHMGYGVLTYHGKKRAYELGRVLRREYDDFLGEYSEEKVYPYSADFSSSKQTLAWVLTGVYPLGEEAQEEWSDPMPLRSFTMPHQPDRRNCFKPPRLHCRKYQKLLEHARRSAEMWRELIKYENFTACVRSETQVSYALPDNPSVAATHLLDNLRAVSSMGLERPGWCATRDCTDNLYSLASLDYDAQVQSAEMRRLFVGTILQVLLHNIEQGGAGDKKIYLFSALACNLAAVARVLGMLDDVPAVPSYADALILEKLRDETDAEQVYVRARYYEAATASLLPVKMTYNSKIGKLIKCLKCTKYCHHKCPLETFRRIVKPTRPTDEDYDCDIAI</sequence>
<dbReference type="InterPro" id="IPR000560">
    <property type="entry name" value="His_Pase_clade-2"/>
</dbReference>
<organism evidence="3 4">
    <name type="scientific">Trichogramma kaykai</name>
    <dbReference type="NCBI Taxonomy" id="54128"/>
    <lineage>
        <taxon>Eukaryota</taxon>
        <taxon>Metazoa</taxon>
        <taxon>Ecdysozoa</taxon>
        <taxon>Arthropoda</taxon>
        <taxon>Hexapoda</taxon>
        <taxon>Insecta</taxon>
        <taxon>Pterygota</taxon>
        <taxon>Neoptera</taxon>
        <taxon>Endopterygota</taxon>
        <taxon>Hymenoptera</taxon>
        <taxon>Apocrita</taxon>
        <taxon>Proctotrupomorpha</taxon>
        <taxon>Chalcidoidea</taxon>
        <taxon>Trichogrammatidae</taxon>
        <taxon>Trichogramma</taxon>
    </lineage>
</organism>
<evidence type="ECO:0000313" key="4">
    <source>
        <dbReference type="Proteomes" id="UP001627154"/>
    </source>
</evidence>
<protein>
    <submittedName>
        <fullName evidence="3">Uncharacterized protein</fullName>
    </submittedName>
</protein>
<gene>
    <name evidence="3" type="ORF">TKK_009713</name>
</gene>
<evidence type="ECO:0000313" key="3">
    <source>
        <dbReference type="EMBL" id="KAL3396290.1"/>
    </source>
</evidence>
<feature type="signal peptide" evidence="2">
    <location>
        <begin position="1"/>
        <end position="19"/>
    </location>
</feature>
<dbReference type="InterPro" id="IPR050645">
    <property type="entry name" value="Histidine_acid_phosphatase"/>
</dbReference>
<accession>A0ABD2WTV4</accession>
<evidence type="ECO:0000256" key="1">
    <source>
        <dbReference type="ARBA" id="ARBA00005375"/>
    </source>
</evidence>
<dbReference type="EMBL" id="JBJJXI010000072">
    <property type="protein sequence ID" value="KAL3396290.1"/>
    <property type="molecule type" value="Genomic_DNA"/>
</dbReference>
<comment type="similarity">
    <text evidence="1">Belongs to the histidine acid phosphatase family.</text>
</comment>
<feature type="chain" id="PRO_5044799847" evidence="2">
    <location>
        <begin position="20"/>
        <end position="389"/>
    </location>
</feature>
<dbReference type="Pfam" id="PF00328">
    <property type="entry name" value="His_Phos_2"/>
    <property type="match status" value="1"/>
</dbReference>
<proteinExistence type="inferred from homology"/>
<dbReference type="InterPro" id="IPR029033">
    <property type="entry name" value="His_PPase_superfam"/>
</dbReference>
<keyword evidence="4" id="KW-1185">Reference proteome</keyword>
<dbReference type="SUPFAM" id="SSF53254">
    <property type="entry name" value="Phosphoglycerate mutase-like"/>
    <property type="match status" value="1"/>
</dbReference>
<evidence type="ECO:0000256" key="2">
    <source>
        <dbReference type="SAM" id="SignalP"/>
    </source>
</evidence>